<comment type="subcellular location">
    <subcellularLocation>
        <location evidence="2">Cytoplasm</location>
    </subcellularLocation>
</comment>
<protein>
    <recommendedName>
        <fullName evidence="4">non-specific serine/threonine protein kinase</fullName>
        <ecNumber evidence="4">2.7.11.1</ecNumber>
    </recommendedName>
</protein>
<dbReference type="Gene3D" id="2.130.10.30">
    <property type="entry name" value="Regulator of chromosome condensation 1/beta-lactamase-inhibitor protein II"/>
    <property type="match status" value="2"/>
</dbReference>
<evidence type="ECO:0000256" key="10">
    <source>
        <dbReference type="ARBA" id="ARBA00022737"/>
    </source>
</evidence>
<evidence type="ECO:0000256" key="2">
    <source>
        <dbReference type="ARBA" id="ARBA00004496"/>
    </source>
</evidence>
<keyword evidence="7" id="KW-0597">Phosphoprotein</keyword>
<dbReference type="Gene3D" id="1.10.510.10">
    <property type="entry name" value="Transferase(Phosphotransferase) domain 1"/>
    <property type="match status" value="1"/>
</dbReference>
<dbReference type="PANTHER" id="PTHR44535">
    <property type="entry name" value="PROTEIN CBG16200"/>
    <property type="match status" value="1"/>
</dbReference>
<comment type="caution">
    <text evidence="17">The sequence shown here is derived from an EMBL/GenBank/DDBJ whole genome shotgun (WGS) entry which is preliminary data.</text>
</comment>
<dbReference type="OrthoDB" id="248923at2759"/>
<dbReference type="GO" id="GO:0046872">
    <property type="term" value="F:metal ion binding"/>
    <property type="evidence" value="ECO:0007669"/>
    <property type="project" value="UniProtKB-KW"/>
</dbReference>
<dbReference type="SUPFAM" id="SSF50985">
    <property type="entry name" value="RCC1/BLIP-II"/>
    <property type="match status" value="2"/>
</dbReference>
<feature type="compositionally biased region" description="Basic and acidic residues" evidence="15">
    <location>
        <begin position="830"/>
        <end position="840"/>
    </location>
</feature>
<name>A0A6S7GDS7_PARCT</name>
<dbReference type="InterPro" id="IPR000719">
    <property type="entry name" value="Prot_kinase_dom"/>
</dbReference>
<evidence type="ECO:0000256" key="13">
    <source>
        <dbReference type="ARBA" id="ARBA00022840"/>
    </source>
</evidence>
<dbReference type="PROSITE" id="PS50012">
    <property type="entry name" value="RCC1_3"/>
    <property type="match status" value="7"/>
</dbReference>
<keyword evidence="8" id="KW-0808">Transferase</keyword>
<evidence type="ECO:0000256" key="9">
    <source>
        <dbReference type="ARBA" id="ARBA00022723"/>
    </source>
</evidence>
<keyword evidence="14" id="KW-0460">Magnesium</keyword>
<evidence type="ECO:0000256" key="12">
    <source>
        <dbReference type="ARBA" id="ARBA00022777"/>
    </source>
</evidence>
<dbReference type="Gene3D" id="3.30.200.20">
    <property type="entry name" value="Phosphorylase Kinase, domain 1"/>
    <property type="match status" value="1"/>
</dbReference>
<feature type="region of interest" description="Disordered" evidence="15">
    <location>
        <begin position="697"/>
        <end position="840"/>
    </location>
</feature>
<organism evidence="17 18">
    <name type="scientific">Paramuricea clavata</name>
    <name type="common">Red gorgonian</name>
    <name type="synonym">Violescent sea-whip</name>
    <dbReference type="NCBI Taxonomy" id="317549"/>
    <lineage>
        <taxon>Eukaryota</taxon>
        <taxon>Metazoa</taxon>
        <taxon>Cnidaria</taxon>
        <taxon>Anthozoa</taxon>
        <taxon>Octocorallia</taxon>
        <taxon>Malacalcyonacea</taxon>
        <taxon>Plexauridae</taxon>
        <taxon>Paramuricea</taxon>
    </lineage>
</organism>
<dbReference type="AlphaFoldDB" id="A0A6S7GDS7"/>
<evidence type="ECO:0000256" key="7">
    <source>
        <dbReference type="ARBA" id="ARBA00022553"/>
    </source>
</evidence>
<dbReference type="Proteomes" id="UP001152795">
    <property type="component" value="Unassembled WGS sequence"/>
</dbReference>
<dbReference type="FunFam" id="3.30.200.20:FF:000097">
    <property type="entry name" value="Probable serine/threonine-protein kinase nek1"/>
    <property type="match status" value="1"/>
</dbReference>
<sequence length="898" mass="99357">MSDFILGSDAQQDYILVRTLGRGAFGEANLYRKIEDNSLVVWKEVDLSKADEKERNNAMKEIEILSLLNHANIVAYFNNFMDDNLLLIEMEYCNGGSLHDKIIRATSLFEESEVIHDFYQLVSAVAHLHDNDILHRDIKTLNIFLTKSGLLKLGDFGISKVLEDPREMAETVVGTPYYMSPELCKGERYDSKSDLWAVGCVLYELLTLKKVFDATNQLKLIWDIVKGEYEDINESYSGEIRDILNSLLCQNPDDRPAADEVLKHSLLTSIEGEMSGKIWKLNTSSRRTRLTSAVEPIQPVISSRISEVFCWGGGKQTPQKIDIFQGGNTVLQVAAGRSHFAVVNVEKELFTWAATQGMSQMVGQLGHSFKASCRTPKTVEKLHGIAIRQVACGEDFTACVTDEGRLYMFGSDYYGCLGCDQNFGDEVYQPTIVEYFMNDSVKQVSCGDCHVVALADSGVYSWGCGEQGRLGLGNEEDYSTPQKVNPPTEKIKSVCCSCDGTFLLISSGRVLAFGNNEHNNLALNLPTGLKKRNTNNSGNVYSSNVPTVVRSLTRHCIGSIAAGKTHSAFVDVYGHLLTVGDNSYGQLGQGDYKRHEGPCRVRSNLSGDKVLQAACGDGYTIVCTAKNRIYSWGRGDNGSLGIPIANITKKTKDDIPVTSLPKPIFGSLHAVISLACRYWHTIIVADRVLGSRAIKTPSAANSPRSLAIDSNDRTSDMGDSFSPSLSSLSVSSDDPFTNSQDSGARNILSDDEVETPRWLQDDFDDAVAPEDNSPANDARGLSESDSTVPEWLRRELQEADNFLPNSPRVNDDDDRPQNNEESKISVGVQTEREELGKPADTDSLASISQEQLIDLVTYYKQENNMLVRKNLEQRETIEKLQTNVNQLLKKQSKFSLTV</sequence>
<evidence type="ECO:0000256" key="3">
    <source>
        <dbReference type="ARBA" id="ARBA00010886"/>
    </source>
</evidence>
<dbReference type="PROSITE" id="PS50011">
    <property type="entry name" value="PROTEIN_KINASE_DOM"/>
    <property type="match status" value="1"/>
</dbReference>
<dbReference type="EC" id="2.7.11.1" evidence="4"/>
<dbReference type="PRINTS" id="PR00633">
    <property type="entry name" value="RCCNDNSATION"/>
</dbReference>
<accession>A0A6S7GDS7</accession>
<dbReference type="SUPFAM" id="SSF56112">
    <property type="entry name" value="Protein kinase-like (PK-like)"/>
    <property type="match status" value="1"/>
</dbReference>
<evidence type="ECO:0000313" key="18">
    <source>
        <dbReference type="Proteomes" id="UP001152795"/>
    </source>
</evidence>
<evidence type="ECO:0000256" key="8">
    <source>
        <dbReference type="ARBA" id="ARBA00022679"/>
    </source>
</evidence>
<dbReference type="PROSITE" id="PS00108">
    <property type="entry name" value="PROTEIN_KINASE_ST"/>
    <property type="match status" value="1"/>
</dbReference>
<dbReference type="InterPro" id="IPR011009">
    <property type="entry name" value="Kinase-like_dom_sf"/>
</dbReference>
<comment type="similarity">
    <text evidence="3">Belongs to the protein kinase superfamily. NEK Ser/Thr protein kinase family. NIMA subfamily.</text>
</comment>
<dbReference type="EMBL" id="CACRXK020000618">
    <property type="protein sequence ID" value="CAB3983470.1"/>
    <property type="molecule type" value="Genomic_DNA"/>
</dbReference>
<dbReference type="GO" id="GO:0004674">
    <property type="term" value="F:protein serine/threonine kinase activity"/>
    <property type="evidence" value="ECO:0007669"/>
    <property type="project" value="UniProtKB-KW"/>
</dbReference>
<keyword evidence="18" id="KW-1185">Reference proteome</keyword>
<keyword evidence="6" id="KW-0723">Serine/threonine-protein kinase</keyword>
<feature type="compositionally biased region" description="Low complexity" evidence="15">
    <location>
        <begin position="720"/>
        <end position="736"/>
    </location>
</feature>
<dbReference type="SMART" id="SM00220">
    <property type="entry name" value="S_TKc"/>
    <property type="match status" value="1"/>
</dbReference>
<keyword evidence="11" id="KW-0547">Nucleotide-binding</keyword>
<dbReference type="InterPro" id="IPR009091">
    <property type="entry name" value="RCC1/BLIP-II"/>
</dbReference>
<reference evidence="17" key="1">
    <citation type="submission" date="2020-04" db="EMBL/GenBank/DDBJ databases">
        <authorList>
            <person name="Alioto T."/>
            <person name="Alioto T."/>
            <person name="Gomez Garrido J."/>
        </authorList>
    </citation>
    <scope>NUCLEOTIDE SEQUENCE</scope>
    <source>
        <strain evidence="17">A484AB</strain>
    </source>
</reference>
<dbReference type="GO" id="GO:0005737">
    <property type="term" value="C:cytoplasm"/>
    <property type="evidence" value="ECO:0007669"/>
    <property type="project" value="UniProtKB-SubCell"/>
</dbReference>
<comment type="cofactor">
    <cofactor evidence="1">
        <name>Mg(2+)</name>
        <dbReference type="ChEBI" id="CHEBI:18420"/>
    </cofactor>
</comment>
<evidence type="ECO:0000256" key="15">
    <source>
        <dbReference type="SAM" id="MobiDB-lite"/>
    </source>
</evidence>
<evidence type="ECO:0000313" key="17">
    <source>
        <dbReference type="EMBL" id="CAB3983470.1"/>
    </source>
</evidence>
<dbReference type="GO" id="GO:0005524">
    <property type="term" value="F:ATP binding"/>
    <property type="evidence" value="ECO:0007669"/>
    <property type="project" value="UniProtKB-KW"/>
</dbReference>
<dbReference type="PANTHER" id="PTHR44535:SF1">
    <property type="entry name" value="SERINE_THREONINE-PROTEIN KINASE NEK9"/>
    <property type="match status" value="1"/>
</dbReference>
<dbReference type="InterPro" id="IPR008271">
    <property type="entry name" value="Ser/Thr_kinase_AS"/>
</dbReference>
<dbReference type="InterPro" id="IPR000408">
    <property type="entry name" value="Reg_chr_condens"/>
</dbReference>
<keyword evidence="13" id="KW-0067">ATP-binding</keyword>
<evidence type="ECO:0000256" key="6">
    <source>
        <dbReference type="ARBA" id="ARBA00022527"/>
    </source>
</evidence>
<gene>
    <name evidence="17" type="ORF">PACLA_8A041158</name>
</gene>
<dbReference type="Pfam" id="PF25390">
    <property type="entry name" value="WD40_RLD"/>
    <property type="match status" value="1"/>
</dbReference>
<evidence type="ECO:0000256" key="5">
    <source>
        <dbReference type="ARBA" id="ARBA00022490"/>
    </source>
</evidence>
<evidence type="ECO:0000256" key="1">
    <source>
        <dbReference type="ARBA" id="ARBA00001946"/>
    </source>
</evidence>
<dbReference type="InterPro" id="IPR051997">
    <property type="entry name" value="STK_NEK"/>
</dbReference>
<keyword evidence="10" id="KW-0677">Repeat</keyword>
<keyword evidence="9" id="KW-0479">Metal-binding</keyword>
<evidence type="ECO:0000256" key="11">
    <source>
        <dbReference type="ARBA" id="ARBA00022741"/>
    </source>
</evidence>
<dbReference type="InterPro" id="IPR058923">
    <property type="entry name" value="RCC1-like_dom"/>
</dbReference>
<evidence type="ECO:0000256" key="14">
    <source>
        <dbReference type="ARBA" id="ARBA00022842"/>
    </source>
</evidence>
<feature type="domain" description="Protein kinase" evidence="16">
    <location>
        <begin position="14"/>
        <end position="267"/>
    </location>
</feature>
<evidence type="ECO:0000256" key="4">
    <source>
        <dbReference type="ARBA" id="ARBA00012513"/>
    </source>
</evidence>
<keyword evidence="12 17" id="KW-0418">Kinase</keyword>
<dbReference type="Pfam" id="PF00069">
    <property type="entry name" value="Pkinase"/>
    <property type="match status" value="1"/>
</dbReference>
<keyword evidence="5" id="KW-0963">Cytoplasm</keyword>
<proteinExistence type="inferred from homology"/>
<evidence type="ECO:0000259" key="16">
    <source>
        <dbReference type="PROSITE" id="PS50011"/>
    </source>
</evidence>